<accession>A0A918RTX3</accession>
<sequence length="124" mass="13530">MLLYIGIIVAGGLGALLRFLVGRVLLHSGWAALPLSTLAVNAVGSFLMGYLSWLLVHKWSASPHIQWLVMTGFLGGFTTFSAFSLETVVMMEQGAELRALFYVLSQVLLCVSLCWVGIFLARHS</sequence>
<evidence type="ECO:0000256" key="1">
    <source>
        <dbReference type="ARBA" id="ARBA00004651"/>
    </source>
</evidence>
<dbReference type="AlphaFoldDB" id="A0A918RTX3"/>
<comment type="activity regulation">
    <text evidence="12">Na(+) is not transported, but it plays an essential structural role and its presence is essential for fluoride channel function.</text>
</comment>
<evidence type="ECO:0000313" key="14">
    <source>
        <dbReference type="Proteomes" id="UP000614811"/>
    </source>
</evidence>
<reference evidence="13" key="2">
    <citation type="submission" date="2020-09" db="EMBL/GenBank/DDBJ databases">
        <authorList>
            <person name="Sun Q."/>
            <person name="Kim S."/>
        </authorList>
    </citation>
    <scope>NUCLEOTIDE SEQUENCE</scope>
    <source>
        <strain evidence="13">KCTC 12711</strain>
    </source>
</reference>
<evidence type="ECO:0000256" key="12">
    <source>
        <dbReference type="HAMAP-Rule" id="MF_00454"/>
    </source>
</evidence>
<evidence type="ECO:0000256" key="6">
    <source>
        <dbReference type="ARBA" id="ARBA00023053"/>
    </source>
</evidence>
<evidence type="ECO:0000256" key="9">
    <source>
        <dbReference type="ARBA" id="ARBA00023303"/>
    </source>
</evidence>
<keyword evidence="3" id="KW-0997">Cell inner membrane</keyword>
<dbReference type="PANTHER" id="PTHR28259">
    <property type="entry name" value="FLUORIDE EXPORT PROTEIN 1-RELATED"/>
    <property type="match status" value="1"/>
</dbReference>
<dbReference type="HAMAP" id="MF_00454">
    <property type="entry name" value="FluC"/>
    <property type="match status" value="1"/>
</dbReference>
<evidence type="ECO:0000256" key="3">
    <source>
        <dbReference type="ARBA" id="ARBA00022519"/>
    </source>
</evidence>
<evidence type="ECO:0000313" key="13">
    <source>
        <dbReference type="EMBL" id="GHA08276.1"/>
    </source>
</evidence>
<dbReference type="GO" id="GO:0005886">
    <property type="term" value="C:plasma membrane"/>
    <property type="evidence" value="ECO:0007669"/>
    <property type="project" value="UniProtKB-SubCell"/>
</dbReference>
<protein>
    <recommendedName>
        <fullName evidence="12">Fluoride-specific ion channel FluC</fullName>
    </recommendedName>
</protein>
<keyword evidence="8 12" id="KW-0472">Membrane</keyword>
<comment type="caution">
    <text evidence="13">The sequence shown here is derived from an EMBL/GenBank/DDBJ whole genome shotgun (WGS) entry which is preliminary data.</text>
</comment>
<keyword evidence="6 12" id="KW-0915">Sodium</keyword>
<comment type="subcellular location">
    <subcellularLocation>
        <location evidence="1 12">Cell membrane</location>
        <topology evidence="1 12">Multi-pass membrane protein</topology>
    </subcellularLocation>
</comment>
<dbReference type="InterPro" id="IPR003691">
    <property type="entry name" value="FluC"/>
</dbReference>
<feature type="binding site" evidence="12">
    <location>
        <position position="75"/>
    </location>
    <ligand>
        <name>Na(+)</name>
        <dbReference type="ChEBI" id="CHEBI:29101"/>
        <note>structural</note>
    </ligand>
</feature>
<keyword evidence="12" id="KW-0813">Transport</keyword>
<feature type="transmembrane region" description="Helical" evidence="12">
    <location>
        <begin position="6"/>
        <end position="26"/>
    </location>
</feature>
<name>A0A918RTX3_9GAMM</name>
<dbReference type="EMBL" id="BMXA01000002">
    <property type="protein sequence ID" value="GHA08276.1"/>
    <property type="molecule type" value="Genomic_DNA"/>
</dbReference>
<dbReference type="Proteomes" id="UP000614811">
    <property type="component" value="Unassembled WGS sequence"/>
</dbReference>
<keyword evidence="12" id="KW-0479">Metal-binding</keyword>
<feature type="transmembrane region" description="Helical" evidence="12">
    <location>
        <begin position="100"/>
        <end position="121"/>
    </location>
</feature>
<dbReference type="NCBIfam" id="TIGR00494">
    <property type="entry name" value="crcB"/>
    <property type="match status" value="1"/>
</dbReference>
<evidence type="ECO:0000256" key="4">
    <source>
        <dbReference type="ARBA" id="ARBA00022692"/>
    </source>
</evidence>
<evidence type="ECO:0000256" key="7">
    <source>
        <dbReference type="ARBA" id="ARBA00023065"/>
    </source>
</evidence>
<keyword evidence="7 12" id="KW-0406">Ion transport</keyword>
<keyword evidence="5 12" id="KW-1133">Transmembrane helix</keyword>
<dbReference type="GO" id="GO:0062054">
    <property type="term" value="F:fluoride channel activity"/>
    <property type="evidence" value="ECO:0007669"/>
    <property type="project" value="UniProtKB-UniRule"/>
</dbReference>
<dbReference type="PANTHER" id="PTHR28259:SF1">
    <property type="entry name" value="FLUORIDE EXPORT PROTEIN 1-RELATED"/>
    <property type="match status" value="1"/>
</dbReference>
<reference evidence="13" key="1">
    <citation type="journal article" date="2014" name="Int. J. Syst. Evol. Microbiol.">
        <title>Complete genome sequence of Corynebacterium casei LMG S-19264T (=DSM 44701T), isolated from a smear-ripened cheese.</title>
        <authorList>
            <consortium name="US DOE Joint Genome Institute (JGI-PGF)"/>
            <person name="Walter F."/>
            <person name="Albersmeier A."/>
            <person name="Kalinowski J."/>
            <person name="Ruckert C."/>
        </authorList>
    </citation>
    <scope>NUCLEOTIDE SEQUENCE</scope>
    <source>
        <strain evidence="13">KCTC 12711</strain>
    </source>
</reference>
<keyword evidence="9 12" id="KW-0407">Ion channel</keyword>
<evidence type="ECO:0000256" key="2">
    <source>
        <dbReference type="ARBA" id="ARBA00022475"/>
    </source>
</evidence>
<evidence type="ECO:0000256" key="11">
    <source>
        <dbReference type="ARBA" id="ARBA00035585"/>
    </source>
</evidence>
<keyword evidence="2 12" id="KW-1003">Cell membrane</keyword>
<organism evidence="13 14">
    <name type="scientific">Arenicella chitinivorans</name>
    <dbReference type="NCBI Taxonomy" id="1329800"/>
    <lineage>
        <taxon>Bacteria</taxon>
        <taxon>Pseudomonadati</taxon>
        <taxon>Pseudomonadota</taxon>
        <taxon>Gammaproteobacteria</taxon>
        <taxon>Arenicellales</taxon>
        <taxon>Arenicellaceae</taxon>
        <taxon>Arenicella</taxon>
    </lineage>
</organism>
<comment type="function">
    <text evidence="12">Fluoride-specific ion channel. Important for reducing fluoride concentration in the cell, thus reducing its toxicity.</text>
</comment>
<feature type="transmembrane region" description="Helical" evidence="12">
    <location>
        <begin position="67"/>
        <end position="88"/>
    </location>
</feature>
<feature type="transmembrane region" description="Helical" evidence="12">
    <location>
        <begin position="38"/>
        <end position="55"/>
    </location>
</feature>
<dbReference type="GO" id="GO:0140114">
    <property type="term" value="P:cellular detoxification of fluoride"/>
    <property type="evidence" value="ECO:0007669"/>
    <property type="project" value="UniProtKB-UniRule"/>
</dbReference>
<comment type="catalytic activity">
    <reaction evidence="11">
        <text>fluoride(in) = fluoride(out)</text>
        <dbReference type="Rhea" id="RHEA:76159"/>
        <dbReference type="ChEBI" id="CHEBI:17051"/>
    </reaction>
    <physiologicalReaction direction="left-to-right" evidence="11">
        <dbReference type="Rhea" id="RHEA:76160"/>
    </physiologicalReaction>
</comment>
<dbReference type="GO" id="GO:0046872">
    <property type="term" value="F:metal ion binding"/>
    <property type="evidence" value="ECO:0007669"/>
    <property type="project" value="UniProtKB-KW"/>
</dbReference>
<dbReference type="RefSeq" id="WP_189399934.1">
    <property type="nucleotide sequence ID" value="NZ_BMXA01000002.1"/>
</dbReference>
<evidence type="ECO:0000256" key="8">
    <source>
        <dbReference type="ARBA" id="ARBA00023136"/>
    </source>
</evidence>
<gene>
    <name evidence="12 13" type="primary">crcB</name>
    <name evidence="12" type="synonym">fluC</name>
    <name evidence="13" type="ORF">GCM10008090_17660</name>
</gene>
<evidence type="ECO:0000256" key="10">
    <source>
        <dbReference type="ARBA" id="ARBA00035120"/>
    </source>
</evidence>
<keyword evidence="4 12" id="KW-0812">Transmembrane</keyword>
<comment type="similarity">
    <text evidence="10 12">Belongs to the fluoride channel Fluc/FEX (TC 1.A.43) family.</text>
</comment>
<evidence type="ECO:0000256" key="5">
    <source>
        <dbReference type="ARBA" id="ARBA00022989"/>
    </source>
</evidence>
<feature type="binding site" evidence="12">
    <location>
        <position position="78"/>
    </location>
    <ligand>
        <name>Na(+)</name>
        <dbReference type="ChEBI" id="CHEBI:29101"/>
        <note>structural</note>
    </ligand>
</feature>
<proteinExistence type="inferred from homology"/>
<dbReference type="Pfam" id="PF02537">
    <property type="entry name" value="CRCB"/>
    <property type="match status" value="1"/>
</dbReference>
<keyword evidence="14" id="KW-1185">Reference proteome</keyword>